<comment type="caution">
    <text evidence="1">The sequence shown here is derived from an EMBL/GenBank/DDBJ whole genome shotgun (WGS) entry which is preliminary data.</text>
</comment>
<dbReference type="Proteomes" id="UP000007148">
    <property type="component" value="Unassembled WGS sequence"/>
</dbReference>
<dbReference type="AlphaFoldDB" id="G4TWK5"/>
<dbReference type="HOGENOM" id="CLU_2671965_0_0_1"/>
<evidence type="ECO:0000313" key="2">
    <source>
        <dbReference type="Proteomes" id="UP000007148"/>
    </source>
</evidence>
<dbReference type="InParanoid" id="G4TWK5"/>
<dbReference type="EMBL" id="CAFZ01000501">
    <property type="protein sequence ID" value="CCA75698.1"/>
    <property type="molecule type" value="Genomic_DNA"/>
</dbReference>
<reference evidence="1 2" key="1">
    <citation type="journal article" date="2011" name="PLoS Pathog.">
        <title>Endophytic Life Strategies Decoded by Genome and Transcriptome Analyses of the Mutualistic Root Symbiont Piriformospora indica.</title>
        <authorList>
            <person name="Zuccaro A."/>
            <person name="Lahrmann U."/>
            <person name="Guldener U."/>
            <person name="Langen G."/>
            <person name="Pfiffi S."/>
            <person name="Biedenkopf D."/>
            <person name="Wong P."/>
            <person name="Samans B."/>
            <person name="Grimm C."/>
            <person name="Basiewicz M."/>
            <person name="Murat C."/>
            <person name="Martin F."/>
            <person name="Kogel K.H."/>
        </authorList>
    </citation>
    <scope>NUCLEOTIDE SEQUENCE [LARGE SCALE GENOMIC DNA]</scope>
    <source>
        <strain evidence="1 2">DSM 11827</strain>
    </source>
</reference>
<accession>G4TWK5</accession>
<sequence length="75" mass="7964">MATVGGRLKESAWLVFFAPTEKVKSGHTFPAEPAPPLQTGAPARSVRIACPSTMATLSGWKRSGSAMPLRVQRLA</sequence>
<proteinExistence type="predicted"/>
<gene>
    <name evidence="1" type="ORF">PIIN_09688</name>
</gene>
<evidence type="ECO:0000313" key="1">
    <source>
        <dbReference type="EMBL" id="CCA75698.1"/>
    </source>
</evidence>
<name>G4TWK5_SERID</name>
<keyword evidence="2" id="KW-1185">Reference proteome</keyword>
<protein>
    <submittedName>
        <fullName evidence="1">Uncharacterized protein</fullName>
    </submittedName>
</protein>
<organism evidence="1 2">
    <name type="scientific">Serendipita indica (strain DSM 11827)</name>
    <name type="common">Root endophyte fungus</name>
    <name type="synonym">Piriformospora indica</name>
    <dbReference type="NCBI Taxonomy" id="1109443"/>
    <lineage>
        <taxon>Eukaryota</taxon>
        <taxon>Fungi</taxon>
        <taxon>Dikarya</taxon>
        <taxon>Basidiomycota</taxon>
        <taxon>Agaricomycotina</taxon>
        <taxon>Agaricomycetes</taxon>
        <taxon>Sebacinales</taxon>
        <taxon>Serendipitaceae</taxon>
        <taxon>Serendipita</taxon>
    </lineage>
</organism>